<dbReference type="Proteomes" id="UP000199158">
    <property type="component" value="Unassembled WGS sequence"/>
</dbReference>
<feature type="transmembrane region" description="Helical" evidence="1">
    <location>
        <begin position="6"/>
        <end position="24"/>
    </location>
</feature>
<keyword evidence="1" id="KW-0812">Transmembrane</keyword>
<protein>
    <submittedName>
        <fullName evidence="2">Uncharacterized protein</fullName>
    </submittedName>
</protein>
<keyword evidence="3" id="KW-1185">Reference proteome</keyword>
<organism evidence="2 3">
    <name type="scientific">Hydrogenoanaerobacterium saccharovorans</name>
    <dbReference type="NCBI Taxonomy" id="474960"/>
    <lineage>
        <taxon>Bacteria</taxon>
        <taxon>Bacillati</taxon>
        <taxon>Bacillota</taxon>
        <taxon>Clostridia</taxon>
        <taxon>Eubacteriales</taxon>
        <taxon>Oscillospiraceae</taxon>
        <taxon>Hydrogenoanaerobacterium</taxon>
    </lineage>
</organism>
<dbReference type="STRING" id="474960.SAMN05216180_2337"/>
<name>A0A1H8CU23_9FIRM</name>
<accession>A0A1H8CU23</accession>
<evidence type="ECO:0000313" key="2">
    <source>
        <dbReference type="EMBL" id="SEM98555.1"/>
    </source>
</evidence>
<proteinExistence type="predicted"/>
<keyword evidence="1" id="KW-0472">Membrane</keyword>
<reference evidence="2 3" key="1">
    <citation type="submission" date="2016-10" db="EMBL/GenBank/DDBJ databases">
        <authorList>
            <person name="de Groot N.N."/>
        </authorList>
    </citation>
    <scope>NUCLEOTIDE SEQUENCE [LARGE SCALE GENOMIC DNA]</scope>
    <source>
        <strain evidence="2 3">CGMCC 1.5070</strain>
    </source>
</reference>
<sequence length="230" mass="27142">MNRKLFLWIFIGLTLLGFIFLYLLRNKTSVDMSTTTQQKIASSELDILEGKSLEKLNYQIKIPEDITFGDNKSLYGYSYISTDKNYVAKFLPGTYTIVNVLFPDMSGADEIIYMYLQAFEKDNYNTNTRININQVYYSVDELKKYIVYVDDDIIIYNFASFVDSKTFKEALNEKVIDYNERIKKTFTEEDWPEDRIRPTEKDLTKYEDYSYLVDIADYYTNNLKNLIAKV</sequence>
<gene>
    <name evidence="2" type="ORF">SAMN05216180_2337</name>
</gene>
<dbReference type="EMBL" id="FOCG01000002">
    <property type="protein sequence ID" value="SEM98555.1"/>
    <property type="molecule type" value="Genomic_DNA"/>
</dbReference>
<evidence type="ECO:0000313" key="3">
    <source>
        <dbReference type="Proteomes" id="UP000199158"/>
    </source>
</evidence>
<dbReference type="RefSeq" id="WP_092755335.1">
    <property type="nucleotide sequence ID" value="NZ_FOCG01000002.1"/>
</dbReference>
<dbReference type="AlphaFoldDB" id="A0A1H8CU23"/>
<evidence type="ECO:0000256" key="1">
    <source>
        <dbReference type="SAM" id="Phobius"/>
    </source>
</evidence>
<keyword evidence="1" id="KW-1133">Transmembrane helix</keyword>